<dbReference type="AlphaFoldDB" id="A0A2W5ENP3"/>
<evidence type="ECO:0000256" key="1">
    <source>
        <dbReference type="SAM" id="Phobius"/>
    </source>
</evidence>
<dbReference type="Pfam" id="PF13787">
    <property type="entry name" value="HXXEE"/>
    <property type="match status" value="1"/>
</dbReference>
<dbReference type="Proteomes" id="UP000249645">
    <property type="component" value="Unassembled WGS sequence"/>
</dbReference>
<feature type="transmembrane region" description="Helical" evidence="1">
    <location>
        <begin position="106"/>
        <end position="126"/>
    </location>
</feature>
<proteinExistence type="predicted"/>
<dbReference type="EMBL" id="QFOI01000386">
    <property type="protein sequence ID" value="PZP43187.1"/>
    <property type="molecule type" value="Genomic_DNA"/>
</dbReference>
<name>A0A2W5ENP3_9SPHI</name>
<feature type="transmembrane region" description="Helical" evidence="1">
    <location>
        <begin position="37"/>
        <end position="61"/>
    </location>
</feature>
<keyword evidence="1" id="KW-0812">Transmembrane</keyword>
<dbReference type="InterPro" id="IPR025671">
    <property type="entry name" value="HXXEE"/>
</dbReference>
<sequence length="219" mass="25355">MKYLLRNFYNISFFIGIAIIAYTIFDWNNSHYLSSLALLNLAVINLHFFEEFGFPGGFPYFANMMFGYKNSPAPDRFPLNQLSAFLTNWGTAVVMYLLPIFFPKKIWLGLMPIIFGLIQVLVHGIINNKMLKTWYNGGLATALLGHLPIGILYIKYLNKNHLATTWDYLTALILVIIWYVVGIRIIINKSFESETSPYPFAPEEMARFEHFYGKERLVK</sequence>
<feature type="transmembrane region" description="Helical" evidence="1">
    <location>
        <begin position="7"/>
        <end position="25"/>
    </location>
</feature>
<gene>
    <name evidence="2" type="ORF">DI598_16040</name>
</gene>
<comment type="caution">
    <text evidence="2">The sequence shown here is derived from an EMBL/GenBank/DDBJ whole genome shotgun (WGS) entry which is preliminary data.</text>
</comment>
<feature type="transmembrane region" description="Helical" evidence="1">
    <location>
        <begin position="82"/>
        <end position="100"/>
    </location>
</feature>
<evidence type="ECO:0000313" key="2">
    <source>
        <dbReference type="EMBL" id="PZP43187.1"/>
    </source>
</evidence>
<feature type="transmembrane region" description="Helical" evidence="1">
    <location>
        <begin position="138"/>
        <end position="156"/>
    </location>
</feature>
<keyword evidence="1" id="KW-0472">Membrane</keyword>
<evidence type="ECO:0000313" key="3">
    <source>
        <dbReference type="Proteomes" id="UP000249645"/>
    </source>
</evidence>
<accession>A0A2W5ENP3</accession>
<feature type="transmembrane region" description="Helical" evidence="1">
    <location>
        <begin position="168"/>
        <end position="187"/>
    </location>
</feature>
<keyword evidence="1" id="KW-1133">Transmembrane helix</keyword>
<protein>
    <submittedName>
        <fullName evidence="2">HXXEE domain-containing protein</fullName>
    </submittedName>
</protein>
<reference evidence="2 3" key="1">
    <citation type="submission" date="2017-11" db="EMBL/GenBank/DDBJ databases">
        <title>Infants hospitalized years apart are colonized by the same room-sourced microbial strains.</title>
        <authorList>
            <person name="Brooks B."/>
            <person name="Olm M.R."/>
            <person name="Firek B.A."/>
            <person name="Baker R."/>
            <person name="Thomas B.C."/>
            <person name="Morowitz M.J."/>
            <person name="Banfield J.F."/>
        </authorList>
    </citation>
    <scope>NUCLEOTIDE SEQUENCE [LARGE SCALE GENOMIC DNA]</scope>
    <source>
        <strain evidence="2">S2_009_000_R2_76</strain>
    </source>
</reference>
<organism evidence="2 3">
    <name type="scientific">Pseudopedobacter saltans</name>
    <dbReference type="NCBI Taxonomy" id="151895"/>
    <lineage>
        <taxon>Bacteria</taxon>
        <taxon>Pseudomonadati</taxon>
        <taxon>Bacteroidota</taxon>
        <taxon>Sphingobacteriia</taxon>
        <taxon>Sphingobacteriales</taxon>
        <taxon>Sphingobacteriaceae</taxon>
        <taxon>Pseudopedobacter</taxon>
    </lineage>
</organism>